<proteinExistence type="predicted"/>
<keyword evidence="2" id="KW-1185">Reference proteome</keyword>
<sequence>MLDLPNELLAHIADLLENSSSAAALSLTCARLQCVALPSLARSLEFDGFSGSVSIPISWTLTPTTRGYTICYPWDQSGAPVARGMRYRAHRLCQAVMAKAEISGCIKELSFSGFDPMRQMRGKFEQNQLDFSHGEKDHMSKLVETSGLPKPRLWHQRIETSDLETAILLMAVQLQHTLKGLRLDGDFALADLLCAALTRPKSPLLPHLEHIHLPAGNFVSTEVAAHLFQRPRMRSIKLGINSGEHFVWPQIRSTSARFLTFLSLTVEHTEPGMLSNILAAAPSLMHLQYFFVGNIDGPQALRLEERVLQMDLDEFTFALQLISATLVSLIVRIDFTSDATPYVERSLYWGVEGSLRFMIPFPYMEDITLPLVSISQNRTATYYHTSNPVPRNIQHITFTDDGRSHANKIQSLERIEQDFEDLFEDWKNDFPHLKSLTVSAELKSIEETLGRLQLPYTLAAS</sequence>
<evidence type="ECO:0000313" key="2">
    <source>
        <dbReference type="Proteomes" id="UP000799324"/>
    </source>
</evidence>
<evidence type="ECO:0000313" key="1">
    <source>
        <dbReference type="EMBL" id="KAF2650440.1"/>
    </source>
</evidence>
<name>A0A6A6SS09_9PLEO</name>
<dbReference type="AlphaFoldDB" id="A0A6A6SS09"/>
<dbReference type="EMBL" id="MU004455">
    <property type="protein sequence ID" value="KAF2650440.1"/>
    <property type="molecule type" value="Genomic_DNA"/>
</dbReference>
<gene>
    <name evidence="1" type="ORF">K491DRAFT_697283</name>
</gene>
<organism evidence="1 2">
    <name type="scientific">Lophiostoma macrostomum CBS 122681</name>
    <dbReference type="NCBI Taxonomy" id="1314788"/>
    <lineage>
        <taxon>Eukaryota</taxon>
        <taxon>Fungi</taxon>
        <taxon>Dikarya</taxon>
        <taxon>Ascomycota</taxon>
        <taxon>Pezizomycotina</taxon>
        <taxon>Dothideomycetes</taxon>
        <taxon>Pleosporomycetidae</taxon>
        <taxon>Pleosporales</taxon>
        <taxon>Lophiostomataceae</taxon>
        <taxon>Lophiostoma</taxon>
    </lineage>
</organism>
<dbReference type="Proteomes" id="UP000799324">
    <property type="component" value="Unassembled WGS sequence"/>
</dbReference>
<accession>A0A6A6SS09</accession>
<protein>
    <recommendedName>
        <fullName evidence="3">F-box domain-containing protein</fullName>
    </recommendedName>
</protein>
<evidence type="ECO:0008006" key="3">
    <source>
        <dbReference type="Google" id="ProtNLM"/>
    </source>
</evidence>
<reference evidence="1" key="1">
    <citation type="journal article" date="2020" name="Stud. Mycol.">
        <title>101 Dothideomycetes genomes: a test case for predicting lifestyles and emergence of pathogens.</title>
        <authorList>
            <person name="Haridas S."/>
            <person name="Albert R."/>
            <person name="Binder M."/>
            <person name="Bloem J."/>
            <person name="Labutti K."/>
            <person name="Salamov A."/>
            <person name="Andreopoulos B."/>
            <person name="Baker S."/>
            <person name="Barry K."/>
            <person name="Bills G."/>
            <person name="Bluhm B."/>
            <person name="Cannon C."/>
            <person name="Castanera R."/>
            <person name="Culley D."/>
            <person name="Daum C."/>
            <person name="Ezra D."/>
            <person name="Gonzalez J."/>
            <person name="Henrissat B."/>
            <person name="Kuo A."/>
            <person name="Liang C."/>
            <person name="Lipzen A."/>
            <person name="Lutzoni F."/>
            <person name="Magnuson J."/>
            <person name="Mondo S."/>
            <person name="Nolan M."/>
            <person name="Ohm R."/>
            <person name="Pangilinan J."/>
            <person name="Park H.-J."/>
            <person name="Ramirez L."/>
            <person name="Alfaro M."/>
            <person name="Sun H."/>
            <person name="Tritt A."/>
            <person name="Yoshinaga Y."/>
            <person name="Zwiers L.-H."/>
            <person name="Turgeon B."/>
            <person name="Goodwin S."/>
            <person name="Spatafora J."/>
            <person name="Crous P."/>
            <person name="Grigoriev I."/>
        </authorList>
    </citation>
    <scope>NUCLEOTIDE SEQUENCE</scope>
    <source>
        <strain evidence="1">CBS 122681</strain>
    </source>
</reference>